<keyword evidence="2 9" id="KW-0813">Transport</keyword>
<dbReference type="SUPFAM" id="SSF56935">
    <property type="entry name" value="Porins"/>
    <property type="match status" value="1"/>
</dbReference>
<dbReference type="PROSITE" id="PS52016">
    <property type="entry name" value="TONB_DEPENDENT_REC_3"/>
    <property type="match status" value="1"/>
</dbReference>
<feature type="short sequence motif" description="TonB C-terminal box" evidence="10">
    <location>
        <begin position="700"/>
        <end position="717"/>
    </location>
</feature>
<reference evidence="15" key="1">
    <citation type="submission" date="2019-02" db="EMBL/GenBank/DDBJ databases">
        <authorList>
            <person name="Li S.-H."/>
        </authorList>
    </citation>
    <scope>NUCLEOTIDE SEQUENCE</scope>
    <source>
        <strain evidence="15">IMCC14734</strain>
    </source>
</reference>
<evidence type="ECO:0000259" key="14">
    <source>
        <dbReference type="Pfam" id="PF07715"/>
    </source>
</evidence>
<dbReference type="InterPro" id="IPR010917">
    <property type="entry name" value="TonB_rcpt_CS"/>
</dbReference>
<dbReference type="InterPro" id="IPR012910">
    <property type="entry name" value="Plug_dom"/>
</dbReference>
<dbReference type="PROSITE" id="PS01156">
    <property type="entry name" value="TONB_DEPENDENT_REC_2"/>
    <property type="match status" value="1"/>
</dbReference>
<evidence type="ECO:0000256" key="6">
    <source>
        <dbReference type="ARBA" id="ARBA00023077"/>
    </source>
</evidence>
<dbReference type="PANTHER" id="PTHR30442:SF0">
    <property type="entry name" value="FE(3+) DICITRATE TRANSPORT PROTEIN FECA"/>
    <property type="match status" value="1"/>
</dbReference>
<evidence type="ECO:0000256" key="3">
    <source>
        <dbReference type="ARBA" id="ARBA00022452"/>
    </source>
</evidence>
<organism evidence="15 16">
    <name type="scientific">Candidatus Litorirhabdus singularis</name>
    <dbReference type="NCBI Taxonomy" id="2518993"/>
    <lineage>
        <taxon>Bacteria</taxon>
        <taxon>Pseudomonadati</taxon>
        <taxon>Pseudomonadota</taxon>
        <taxon>Gammaproteobacteria</taxon>
        <taxon>Cellvibrionales</taxon>
        <taxon>Halieaceae</taxon>
        <taxon>Candidatus Litorirhabdus</taxon>
    </lineage>
</organism>
<evidence type="ECO:0000256" key="11">
    <source>
        <dbReference type="RuleBase" id="RU003357"/>
    </source>
</evidence>
<evidence type="ECO:0000313" key="15">
    <source>
        <dbReference type="EMBL" id="MCX2979368.1"/>
    </source>
</evidence>
<evidence type="ECO:0000256" key="7">
    <source>
        <dbReference type="ARBA" id="ARBA00023136"/>
    </source>
</evidence>
<dbReference type="Pfam" id="PF07715">
    <property type="entry name" value="Plug"/>
    <property type="match status" value="1"/>
</dbReference>
<comment type="similarity">
    <text evidence="9 11">Belongs to the TonB-dependent receptor family.</text>
</comment>
<dbReference type="Gene3D" id="2.170.130.10">
    <property type="entry name" value="TonB-dependent receptor, plug domain"/>
    <property type="match status" value="1"/>
</dbReference>
<feature type="chain" id="PRO_5046154107" evidence="12">
    <location>
        <begin position="23"/>
        <end position="717"/>
    </location>
</feature>
<evidence type="ECO:0000256" key="12">
    <source>
        <dbReference type="SAM" id="SignalP"/>
    </source>
</evidence>
<evidence type="ECO:0000313" key="16">
    <source>
        <dbReference type="Proteomes" id="UP001143362"/>
    </source>
</evidence>
<feature type="domain" description="TonB-dependent receptor plug" evidence="14">
    <location>
        <begin position="41"/>
        <end position="149"/>
    </location>
</feature>
<evidence type="ECO:0000256" key="8">
    <source>
        <dbReference type="ARBA" id="ARBA00023237"/>
    </source>
</evidence>
<dbReference type="InterPro" id="IPR036942">
    <property type="entry name" value="Beta-barrel_TonB_sf"/>
</dbReference>
<keyword evidence="6 11" id="KW-0798">TonB box</keyword>
<evidence type="ECO:0000256" key="9">
    <source>
        <dbReference type="PROSITE-ProRule" id="PRU01360"/>
    </source>
</evidence>
<evidence type="ECO:0000256" key="1">
    <source>
        <dbReference type="ARBA" id="ARBA00004571"/>
    </source>
</evidence>
<feature type="domain" description="TonB-dependent receptor-like beta-barrel" evidence="13">
    <location>
        <begin position="295"/>
        <end position="685"/>
    </location>
</feature>
<keyword evidence="3 9" id="KW-1134">Transmembrane beta strand</keyword>
<keyword evidence="8 9" id="KW-0998">Cell outer membrane</keyword>
<dbReference type="RefSeq" id="WP_279243371.1">
    <property type="nucleotide sequence ID" value="NZ_SHNN01000001.1"/>
</dbReference>
<evidence type="ECO:0000259" key="13">
    <source>
        <dbReference type="Pfam" id="PF00593"/>
    </source>
</evidence>
<dbReference type="Gene3D" id="2.40.170.20">
    <property type="entry name" value="TonB-dependent receptor, beta-barrel domain"/>
    <property type="match status" value="1"/>
</dbReference>
<feature type="signal peptide" evidence="12">
    <location>
        <begin position="1"/>
        <end position="22"/>
    </location>
</feature>
<evidence type="ECO:0000256" key="2">
    <source>
        <dbReference type="ARBA" id="ARBA00022448"/>
    </source>
</evidence>
<evidence type="ECO:0000256" key="4">
    <source>
        <dbReference type="ARBA" id="ARBA00022692"/>
    </source>
</evidence>
<dbReference type="PANTHER" id="PTHR30442">
    <property type="entry name" value="IRON III DICITRATE TRANSPORT PROTEIN FECA"/>
    <property type="match status" value="1"/>
</dbReference>
<dbReference type="InterPro" id="IPR000531">
    <property type="entry name" value="Beta-barrel_TonB"/>
</dbReference>
<dbReference type="Pfam" id="PF00593">
    <property type="entry name" value="TonB_dep_Rec_b-barrel"/>
    <property type="match status" value="1"/>
</dbReference>
<comment type="subcellular location">
    <subcellularLocation>
        <location evidence="1 9">Cell outer membrane</location>
        <topology evidence="1 9">Multi-pass membrane protein</topology>
    </subcellularLocation>
</comment>
<keyword evidence="7 9" id="KW-0472">Membrane</keyword>
<sequence length="717" mass="77753">MSNKYGVLSALGLSLLSLQVGAGTEVMETVTIIGTKDDASRLAGSGTVLNADDLAKFEYTDIQRILADVPGVYTRTEEGYGLRPNISIRGTYGDRSSKITLMEDGVLIAPAPYTASSAYYFPATGRVVGVEVLKGAAAIENGPYTIGGAINVISTPIPEQASGEVNLEYGEDQTYRLHASYGASSEQWGYLVEGHTAGSDGFSSVQFTNNDTGFDKDDLAAKLRYNSAGGARFYQQLEMKLQYSEEQSEQTYVGLTEADFAVAPTQRYGLSRQDVMNFERKAGSLTHLIEFSENARLTTTGYYADFSRNWYKTDKIDGEGIDEVITCANGGSCDGMTSDYGDYDSNFARNVLHGAAQADVYVKNNNRDYESKGVQTRFIGDFDAGSMTHTLAVGGRIHRDEEFRQQPVDTYFQGLGGNFDLVELGEAGESEKKSKAYSLYASDNLAFGAWNIKPGLRYENYDINDVKNSELLPGLGVTYDASDRWQLLAGVYEGHSPTSSEGSDPETATNYEAGFRFNEGALSAEVIGFFSDYDNIVGICSNSGGAGSEPCEAGDTENGGEAEIKGLEVQASYTLGTAAAQFPMGLTYTYTDAEFKTSFVGSSVWGEVEAGDKLPDLPEHQLALSAGMVLDNGVGSNLRLAYFDETCASAACGEYEQIDAYYSLDLSVFYDWRDRARFYVNVDNLSDNDGDIIGRQPKAGARGQKPRTVLAGVRYRF</sequence>
<proteinExistence type="inferred from homology"/>
<evidence type="ECO:0000256" key="10">
    <source>
        <dbReference type="PROSITE-ProRule" id="PRU10144"/>
    </source>
</evidence>
<dbReference type="EMBL" id="SHNN01000001">
    <property type="protein sequence ID" value="MCX2979368.1"/>
    <property type="molecule type" value="Genomic_DNA"/>
</dbReference>
<accession>A0ABT3TAR9</accession>
<gene>
    <name evidence="15" type="ORF">EYC98_00655</name>
</gene>
<comment type="caution">
    <text evidence="15">The sequence shown here is derived from an EMBL/GenBank/DDBJ whole genome shotgun (WGS) entry which is preliminary data.</text>
</comment>
<dbReference type="InterPro" id="IPR039426">
    <property type="entry name" value="TonB-dep_rcpt-like"/>
</dbReference>
<keyword evidence="15" id="KW-0675">Receptor</keyword>
<keyword evidence="5 12" id="KW-0732">Signal</keyword>
<name>A0ABT3TAR9_9GAMM</name>
<dbReference type="Proteomes" id="UP001143362">
    <property type="component" value="Unassembled WGS sequence"/>
</dbReference>
<dbReference type="InterPro" id="IPR037066">
    <property type="entry name" value="Plug_dom_sf"/>
</dbReference>
<keyword evidence="16" id="KW-1185">Reference proteome</keyword>
<evidence type="ECO:0000256" key="5">
    <source>
        <dbReference type="ARBA" id="ARBA00022729"/>
    </source>
</evidence>
<keyword evidence="4 9" id="KW-0812">Transmembrane</keyword>
<protein>
    <submittedName>
        <fullName evidence="15">TonB-dependent receptor</fullName>
    </submittedName>
</protein>